<gene>
    <name evidence="2" type="ORF">METZ01_LOCUS137064</name>
</gene>
<protein>
    <submittedName>
        <fullName evidence="2">Uncharacterized protein</fullName>
    </submittedName>
</protein>
<dbReference type="AlphaFoldDB" id="A0A381Z4R5"/>
<evidence type="ECO:0000256" key="1">
    <source>
        <dbReference type="SAM" id="MobiDB-lite"/>
    </source>
</evidence>
<feature type="compositionally biased region" description="Basic residues" evidence="1">
    <location>
        <begin position="9"/>
        <end position="19"/>
    </location>
</feature>
<dbReference type="EMBL" id="UINC01019935">
    <property type="protein sequence ID" value="SVA84210.1"/>
    <property type="molecule type" value="Genomic_DNA"/>
</dbReference>
<accession>A0A381Z4R5</accession>
<name>A0A381Z4R5_9ZZZZ</name>
<reference evidence="2" key="1">
    <citation type="submission" date="2018-05" db="EMBL/GenBank/DDBJ databases">
        <authorList>
            <person name="Lanie J.A."/>
            <person name="Ng W.-L."/>
            <person name="Kazmierczak K.M."/>
            <person name="Andrzejewski T.M."/>
            <person name="Davidsen T.M."/>
            <person name="Wayne K.J."/>
            <person name="Tettelin H."/>
            <person name="Glass J.I."/>
            <person name="Rusch D."/>
            <person name="Podicherti R."/>
            <person name="Tsui H.-C.T."/>
            <person name="Winkler M.E."/>
        </authorList>
    </citation>
    <scope>NUCLEOTIDE SEQUENCE</scope>
</reference>
<proteinExistence type="predicted"/>
<evidence type="ECO:0000313" key="2">
    <source>
        <dbReference type="EMBL" id="SVA84210.1"/>
    </source>
</evidence>
<feature type="region of interest" description="Disordered" evidence="1">
    <location>
        <begin position="1"/>
        <end position="36"/>
    </location>
</feature>
<sequence>MVPHSETKVKHKIKGRKLLHTNDLGPRCSGPDLSRW</sequence>
<organism evidence="2">
    <name type="scientific">marine metagenome</name>
    <dbReference type="NCBI Taxonomy" id="408172"/>
    <lineage>
        <taxon>unclassified sequences</taxon>
        <taxon>metagenomes</taxon>
        <taxon>ecological metagenomes</taxon>
    </lineage>
</organism>